<dbReference type="PROSITE" id="PS50157">
    <property type="entry name" value="ZINC_FINGER_C2H2_2"/>
    <property type="match status" value="1"/>
</dbReference>
<organism evidence="17 18">
    <name type="scientific">Nephila pilipes</name>
    <name type="common">Giant wood spider</name>
    <name type="synonym">Nephila maculata</name>
    <dbReference type="NCBI Taxonomy" id="299642"/>
    <lineage>
        <taxon>Eukaryota</taxon>
        <taxon>Metazoa</taxon>
        <taxon>Ecdysozoa</taxon>
        <taxon>Arthropoda</taxon>
        <taxon>Chelicerata</taxon>
        <taxon>Arachnida</taxon>
        <taxon>Araneae</taxon>
        <taxon>Araneomorphae</taxon>
        <taxon>Entelegynae</taxon>
        <taxon>Araneoidea</taxon>
        <taxon>Nephilidae</taxon>
        <taxon>Nephila</taxon>
    </lineage>
</organism>
<evidence type="ECO:0000256" key="15">
    <source>
        <dbReference type="SAM" id="MobiDB-lite"/>
    </source>
</evidence>
<keyword evidence="14" id="KW-0862">Zinc</keyword>
<keyword evidence="7" id="KW-0479">Metal-binding</keyword>
<comment type="caution">
    <text evidence="17">The sequence shown here is derived from an EMBL/GenBank/DDBJ whole genome shotgun (WGS) entry which is preliminary data.</text>
</comment>
<feature type="domain" description="C2H2-type" evidence="16">
    <location>
        <begin position="78"/>
        <end position="101"/>
    </location>
</feature>
<evidence type="ECO:0000259" key="16">
    <source>
        <dbReference type="PROSITE" id="PS50157"/>
    </source>
</evidence>
<evidence type="ECO:0000313" key="17">
    <source>
        <dbReference type="EMBL" id="GFS72563.1"/>
    </source>
</evidence>
<dbReference type="AlphaFoldDB" id="A0A8X6MQM1"/>
<dbReference type="Gene3D" id="3.40.50.1000">
    <property type="entry name" value="HAD superfamily/HAD-like"/>
    <property type="match status" value="2"/>
</dbReference>
<dbReference type="InterPro" id="IPR023214">
    <property type="entry name" value="HAD_sf"/>
</dbReference>
<dbReference type="GO" id="GO:0005634">
    <property type="term" value="C:nucleus"/>
    <property type="evidence" value="ECO:0007669"/>
    <property type="project" value="UniProtKB-SubCell"/>
</dbReference>
<evidence type="ECO:0000256" key="13">
    <source>
        <dbReference type="ARBA" id="ARBA00047820"/>
    </source>
</evidence>
<evidence type="ECO:0000256" key="14">
    <source>
        <dbReference type="PROSITE-ProRule" id="PRU00042"/>
    </source>
</evidence>
<evidence type="ECO:0000256" key="7">
    <source>
        <dbReference type="ARBA" id="ARBA00022723"/>
    </source>
</evidence>
<dbReference type="PROSITE" id="PS00028">
    <property type="entry name" value="ZINC_FINGER_C2H2_1"/>
    <property type="match status" value="1"/>
</dbReference>
<evidence type="ECO:0000256" key="8">
    <source>
        <dbReference type="ARBA" id="ARBA00022801"/>
    </source>
</evidence>
<name>A0A8X6MQM1_NEPPI</name>
<dbReference type="PANTHER" id="PTHR19288">
    <property type="entry name" value="4-NITROPHENYLPHOSPHATASE-RELATED"/>
    <property type="match status" value="1"/>
</dbReference>
<dbReference type="InterPro" id="IPR006355">
    <property type="entry name" value="LHPP/HDHD2"/>
</dbReference>
<dbReference type="Pfam" id="PF13242">
    <property type="entry name" value="Hydrolase_like"/>
    <property type="match status" value="1"/>
</dbReference>
<keyword evidence="14" id="KW-0863">Zinc-finger</keyword>
<comment type="cofactor">
    <cofactor evidence="1">
        <name>Mg(2+)</name>
        <dbReference type="ChEBI" id="CHEBI:18420"/>
    </cofactor>
</comment>
<evidence type="ECO:0000256" key="10">
    <source>
        <dbReference type="ARBA" id="ARBA00023242"/>
    </source>
</evidence>
<dbReference type="SMART" id="SM00355">
    <property type="entry name" value="ZnF_C2H2"/>
    <property type="match status" value="2"/>
</dbReference>
<keyword evidence="9" id="KW-0460">Magnesium</keyword>
<dbReference type="InterPro" id="IPR013087">
    <property type="entry name" value="Znf_C2H2_type"/>
</dbReference>
<evidence type="ECO:0000256" key="6">
    <source>
        <dbReference type="ARBA" id="ARBA00022490"/>
    </source>
</evidence>
<keyword evidence="18" id="KW-1185">Reference proteome</keyword>
<evidence type="ECO:0000313" key="18">
    <source>
        <dbReference type="Proteomes" id="UP000887013"/>
    </source>
</evidence>
<dbReference type="EMBL" id="BMAW01001101">
    <property type="protein sequence ID" value="GFS72563.1"/>
    <property type="molecule type" value="Genomic_DNA"/>
</dbReference>
<dbReference type="PANTHER" id="PTHR19288:SF44">
    <property type="entry name" value="PHOSPHOLYSINE PHOSPHOHISTIDINE INORGANIC PYROPHOSPHATE PHOSPHATASE"/>
    <property type="match status" value="1"/>
</dbReference>
<dbReference type="Pfam" id="PF13344">
    <property type="entry name" value="Hydrolase_6"/>
    <property type="match status" value="1"/>
</dbReference>
<dbReference type="SUPFAM" id="SSF56784">
    <property type="entry name" value="HAD-like"/>
    <property type="match status" value="1"/>
</dbReference>
<keyword evidence="10" id="KW-0539">Nucleus</keyword>
<evidence type="ECO:0000256" key="1">
    <source>
        <dbReference type="ARBA" id="ARBA00001946"/>
    </source>
</evidence>
<gene>
    <name evidence="17" type="primary">lhpp</name>
    <name evidence="17" type="ORF">NPIL_568651</name>
</gene>
<reference evidence="17" key="1">
    <citation type="submission" date="2020-08" db="EMBL/GenBank/DDBJ databases">
        <title>Multicomponent nature underlies the extraordinary mechanical properties of spider dragline silk.</title>
        <authorList>
            <person name="Kono N."/>
            <person name="Nakamura H."/>
            <person name="Mori M."/>
            <person name="Yoshida Y."/>
            <person name="Ohtoshi R."/>
            <person name="Malay A.D."/>
            <person name="Moran D.A.P."/>
            <person name="Tomita M."/>
            <person name="Numata K."/>
            <person name="Arakawa K."/>
        </authorList>
    </citation>
    <scope>NUCLEOTIDE SEQUENCE</scope>
</reference>
<dbReference type="InterPro" id="IPR006357">
    <property type="entry name" value="HAD-SF_hydro_IIA"/>
</dbReference>
<comment type="function">
    <text evidence="11">Phosphatase that hydrolyzes imidodiphosphate, 3-phosphohistidine and 6-phospholysine. Has broad substrate specificity and can also hydrolyze inorganic diphosphate, but with lower efficiency.</text>
</comment>
<feature type="region of interest" description="Disordered" evidence="15">
    <location>
        <begin position="528"/>
        <end position="563"/>
    </location>
</feature>
<dbReference type="NCBIfam" id="TIGR01458">
    <property type="entry name" value="HAD-SF-IIA-hyp3"/>
    <property type="match status" value="1"/>
</dbReference>
<feature type="region of interest" description="Disordered" evidence="15">
    <location>
        <begin position="18"/>
        <end position="45"/>
    </location>
</feature>
<dbReference type="EC" id="3.6.1.1" evidence="5"/>
<evidence type="ECO:0000256" key="12">
    <source>
        <dbReference type="ARBA" id="ARBA00039357"/>
    </source>
</evidence>
<sequence>MDFGSYSIPKLNDCSQAVQSLDPIPQPPPPNITNTYQPPVDKSNGLHSLAIHENHDMHENPDSPPPADGSKGISEEQHLCQYCDRVYPSRTNLSRHIFQIHRVPSRKNKPPGSSNETRGAICYEEGCNNEKFKSTTELRNHLVNKHNFIFQVIKNVLETEQDFIRWKKNVEEACDIKWVKQAAKKKASGCTVVTYICHRSGKFRSSGGRRRALKSCKIGHFCTAYLKVVILEDGKGYQVELYPDHYGHDVSSAEDKKVKVQVAKCLNNPVRGILISTTGVLFENGKYEAIKGSVIAVERLRQLGIAIRFITNDSRRTPADLVKKLQSLGFSVVEDEIFSPIPVVINTLLTLGLRPYLMVHQDIRPAFDKIDQSSPNCVVIGDLGGNVSAEIFNKAYQVLTSSPSPVLVKLGNEKYYKEKNELVLGAASYAAALEYACSTEAMVVGKPCYDFIMNAVNGLGICPQEILMVGDDIENDIQAAQRCGMRAILVRTGKFRPDDAKHEVIKPDTIVKNLAHLVDMLVMKSKRENSNKCSSEGMPKYPQEHKKQINRTPKPMEAPPPVPIQPHYDVYPFRFGGAEVS</sequence>
<evidence type="ECO:0000256" key="9">
    <source>
        <dbReference type="ARBA" id="ARBA00022842"/>
    </source>
</evidence>
<dbReference type="InterPro" id="IPR036412">
    <property type="entry name" value="HAD-like_sf"/>
</dbReference>
<evidence type="ECO:0000256" key="11">
    <source>
        <dbReference type="ARBA" id="ARBA00037258"/>
    </source>
</evidence>
<comment type="similarity">
    <text evidence="4">Belongs to the HAD-like hydrolase superfamily.</text>
</comment>
<evidence type="ECO:0000256" key="4">
    <source>
        <dbReference type="ARBA" id="ARBA00007958"/>
    </source>
</evidence>
<comment type="subcellular location">
    <subcellularLocation>
        <location evidence="3">Cytoplasm</location>
    </subcellularLocation>
    <subcellularLocation>
        <location evidence="2">Nucleus</location>
    </subcellularLocation>
</comment>
<dbReference type="GO" id="GO:0005829">
    <property type="term" value="C:cytosol"/>
    <property type="evidence" value="ECO:0007669"/>
    <property type="project" value="TreeGrafter"/>
</dbReference>
<dbReference type="OrthoDB" id="6425440at2759"/>
<dbReference type="GO" id="GO:0004427">
    <property type="term" value="F:inorganic diphosphate phosphatase activity"/>
    <property type="evidence" value="ECO:0007669"/>
    <property type="project" value="UniProtKB-EC"/>
</dbReference>
<dbReference type="GO" id="GO:0016791">
    <property type="term" value="F:phosphatase activity"/>
    <property type="evidence" value="ECO:0007669"/>
    <property type="project" value="InterPro"/>
</dbReference>
<dbReference type="Proteomes" id="UP000887013">
    <property type="component" value="Unassembled WGS sequence"/>
</dbReference>
<keyword evidence="8" id="KW-0378">Hydrolase</keyword>
<proteinExistence type="inferred from homology"/>
<accession>A0A8X6MQM1</accession>
<evidence type="ECO:0000256" key="3">
    <source>
        <dbReference type="ARBA" id="ARBA00004496"/>
    </source>
</evidence>
<evidence type="ECO:0000256" key="5">
    <source>
        <dbReference type="ARBA" id="ARBA00012146"/>
    </source>
</evidence>
<protein>
    <recommendedName>
        <fullName evidence="12">Phospholysine phosphohistidine inorganic pyrophosphate phosphatase</fullName>
        <ecNumber evidence="5">3.6.1.1</ecNumber>
    </recommendedName>
</protein>
<evidence type="ECO:0000256" key="2">
    <source>
        <dbReference type="ARBA" id="ARBA00004123"/>
    </source>
</evidence>
<keyword evidence="6" id="KW-0963">Cytoplasm</keyword>
<dbReference type="GO" id="GO:0008270">
    <property type="term" value="F:zinc ion binding"/>
    <property type="evidence" value="ECO:0007669"/>
    <property type="project" value="UniProtKB-KW"/>
</dbReference>
<comment type="catalytic activity">
    <reaction evidence="13">
        <text>diphosphate + H2O = 2 phosphate + H(+)</text>
        <dbReference type="Rhea" id="RHEA:24576"/>
        <dbReference type="ChEBI" id="CHEBI:15377"/>
        <dbReference type="ChEBI" id="CHEBI:15378"/>
        <dbReference type="ChEBI" id="CHEBI:33019"/>
        <dbReference type="ChEBI" id="CHEBI:43474"/>
        <dbReference type="EC" id="3.6.1.1"/>
    </reaction>
</comment>